<feature type="transmembrane region" description="Helical" evidence="6">
    <location>
        <begin position="89"/>
        <end position="109"/>
    </location>
</feature>
<feature type="compositionally biased region" description="Basic and acidic residues" evidence="5">
    <location>
        <begin position="523"/>
        <end position="534"/>
    </location>
</feature>
<organism evidence="7 8">
    <name type="scientific">Lingula anatina</name>
    <name type="common">Brachiopod</name>
    <name type="synonym">Lingula unguis</name>
    <dbReference type="NCBI Taxonomy" id="7574"/>
    <lineage>
        <taxon>Eukaryota</taxon>
        <taxon>Metazoa</taxon>
        <taxon>Spiralia</taxon>
        <taxon>Lophotrochozoa</taxon>
        <taxon>Brachiopoda</taxon>
        <taxon>Linguliformea</taxon>
        <taxon>Lingulata</taxon>
        <taxon>Lingulida</taxon>
        <taxon>Linguloidea</taxon>
        <taxon>Lingulidae</taxon>
        <taxon>Lingula</taxon>
    </lineage>
</organism>
<sequence length="534" mass="57392">MTEMEDDARTDKDVLLGASSGDSFFRGGQYGSIQSDGKPQEYETYTRRWYILILFSLFATLQGASWNAFGPIEASCKAAFGWNNAQIALIPMWGNVAFALTAILGSWLMNTKGLRAATVLSVGLATVGAAIRCISVEPVPATWLINIGAVLNGLAAYLPNGGPPFLSAIWFPPHQRTTATAVSTVGSYMGTTVSFIIGPLLVPQPSNVTSTNCSTQSSHNGSCSGNFSLDTVEQASYIRTFMFVEGGIALALFLPVLIYFPSKPPKPPSASASVGREDSRSGYRDIITHGQFWLVCLAYCIPVGAYGGFSTVLALNLKPLGVSEDDSDWIGFWATIAGCISALVFAVVSDIYYGHLKRIVIILSIVSVAATAWFTLTSAGIIPFTKVSLYASAILSGLFINGLVPLLYEMACEATYPIDESIPCTIMTVANTIICSVFLLVFQFPNVGTSWMNWFLLSSTIVSIPLVVAFKENYRRSTYDSMGTSGSTCDTQDTKGAIFEPHSSAHRLPYGDQSTLTTPRATPEIRDSEGAPLY</sequence>
<keyword evidence="2 6" id="KW-0812">Transmembrane</keyword>
<feature type="transmembrane region" description="Helical" evidence="6">
    <location>
        <begin position="292"/>
        <end position="317"/>
    </location>
</feature>
<keyword evidence="4 6" id="KW-0472">Membrane</keyword>
<feature type="transmembrane region" description="Helical" evidence="6">
    <location>
        <begin position="237"/>
        <end position="260"/>
    </location>
</feature>
<evidence type="ECO:0000313" key="8">
    <source>
        <dbReference type="RefSeq" id="XP_013390187.1"/>
    </source>
</evidence>
<accession>A0A1S3HVW6</accession>
<dbReference type="RefSeq" id="XP_013390187.1">
    <property type="nucleotide sequence ID" value="XM_013534733.1"/>
</dbReference>
<dbReference type="PANTHER" id="PTHR10924:SF27">
    <property type="entry name" value="SOLUTE CARRIER FAMILY 49 MEMBER 4"/>
    <property type="match status" value="1"/>
</dbReference>
<dbReference type="SUPFAM" id="SSF103473">
    <property type="entry name" value="MFS general substrate transporter"/>
    <property type="match status" value="1"/>
</dbReference>
<dbReference type="InterPro" id="IPR036259">
    <property type="entry name" value="MFS_trans_sf"/>
</dbReference>
<evidence type="ECO:0000256" key="2">
    <source>
        <dbReference type="ARBA" id="ARBA00022692"/>
    </source>
</evidence>
<feature type="region of interest" description="Disordered" evidence="5">
    <location>
        <begin position="504"/>
        <end position="534"/>
    </location>
</feature>
<dbReference type="InterPro" id="IPR049680">
    <property type="entry name" value="FLVCR1-2_SLC49-like"/>
</dbReference>
<feature type="transmembrane region" description="Helical" evidence="6">
    <location>
        <begin position="329"/>
        <end position="348"/>
    </location>
</feature>
<dbReference type="GO" id="GO:0016020">
    <property type="term" value="C:membrane"/>
    <property type="evidence" value="ECO:0007669"/>
    <property type="project" value="UniProtKB-SubCell"/>
</dbReference>
<feature type="transmembrane region" description="Helical" evidence="6">
    <location>
        <begin position="116"/>
        <end position="135"/>
    </location>
</feature>
<evidence type="ECO:0000256" key="6">
    <source>
        <dbReference type="SAM" id="Phobius"/>
    </source>
</evidence>
<evidence type="ECO:0000256" key="1">
    <source>
        <dbReference type="ARBA" id="ARBA00004141"/>
    </source>
</evidence>
<feature type="transmembrane region" description="Helical" evidence="6">
    <location>
        <begin position="49"/>
        <end position="69"/>
    </location>
</feature>
<reference evidence="8" key="1">
    <citation type="submission" date="2025-08" db="UniProtKB">
        <authorList>
            <consortium name="RefSeq"/>
        </authorList>
    </citation>
    <scope>IDENTIFICATION</scope>
    <source>
        <tissue evidence="8">Gonads</tissue>
    </source>
</reference>
<dbReference type="AlphaFoldDB" id="A0A1S3HVW6"/>
<comment type="subcellular location">
    <subcellularLocation>
        <location evidence="1">Membrane</location>
        <topology evidence="1">Multi-pass membrane protein</topology>
    </subcellularLocation>
</comment>
<dbReference type="PANTHER" id="PTHR10924">
    <property type="entry name" value="MAJOR FACILITATOR SUPERFAMILY PROTEIN-RELATED"/>
    <property type="match status" value="1"/>
</dbReference>
<keyword evidence="7" id="KW-1185">Reference proteome</keyword>
<feature type="transmembrane region" description="Helical" evidence="6">
    <location>
        <begin position="422"/>
        <end position="445"/>
    </location>
</feature>
<feature type="transmembrane region" description="Helical" evidence="6">
    <location>
        <begin position="179"/>
        <end position="202"/>
    </location>
</feature>
<evidence type="ECO:0000313" key="7">
    <source>
        <dbReference type="Proteomes" id="UP000085678"/>
    </source>
</evidence>
<dbReference type="Pfam" id="PF07690">
    <property type="entry name" value="MFS_1"/>
    <property type="match status" value="1"/>
</dbReference>
<proteinExistence type="predicted"/>
<dbReference type="Proteomes" id="UP000085678">
    <property type="component" value="Unplaced"/>
</dbReference>
<evidence type="ECO:0000256" key="5">
    <source>
        <dbReference type="SAM" id="MobiDB-lite"/>
    </source>
</evidence>
<dbReference type="GeneID" id="106158660"/>
<keyword evidence="3 6" id="KW-1133">Transmembrane helix</keyword>
<dbReference type="Gene3D" id="1.20.1250.20">
    <property type="entry name" value="MFS general substrate transporter like domains"/>
    <property type="match status" value="1"/>
</dbReference>
<gene>
    <name evidence="8" type="primary">LOC106158660</name>
</gene>
<feature type="transmembrane region" description="Helical" evidence="6">
    <location>
        <begin position="451"/>
        <end position="470"/>
    </location>
</feature>
<dbReference type="GO" id="GO:0022857">
    <property type="term" value="F:transmembrane transporter activity"/>
    <property type="evidence" value="ECO:0007669"/>
    <property type="project" value="InterPro"/>
</dbReference>
<evidence type="ECO:0000256" key="4">
    <source>
        <dbReference type="ARBA" id="ARBA00023136"/>
    </source>
</evidence>
<name>A0A1S3HVW6_LINAN</name>
<feature type="transmembrane region" description="Helical" evidence="6">
    <location>
        <begin position="360"/>
        <end position="382"/>
    </location>
</feature>
<dbReference type="InterPro" id="IPR011701">
    <property type="entry name" value="MFS"/>
</dbReference>
<dbReference type="OrthoDB" id="422206at2759"/>
<feature type="transmembrane region" description="Helical" evidence="6">
    <location>
        <begin position="388"/>
        <end position="410"/>
    </location>
</feature>
<protein>
    <submittedName>
        <fullName evidence="8">Disrupted in renal carcinoma protein 2 homolog isoform X2</fullName>
    </submittedName>
</protein>
<evidence type="ECO:0000256" key="3">
    <source>
        <dbReference type="ARBA" id="ARBA00022989"/>
    </source>
</evidence>